<dbReference type="InterPro" id="IPR020904">
    <property type="entry name" value="Sc_DH/Rdtase_CS"/>
</dbReference>
<dbReference type="Gene3D" id="3.40.50.720">
    <property type="entry name" value="NAD(P)-binding Rossmann-like Domain"/>
    <property type="match status" value="1"/>
</dbReference>
<name>A0A2P8GUL7_9MICO</name>
<reference evidence="7 9" key="2">
    <citation type="submission" date="2018-12" db="EMBL/GenBank/DDBJ databases">
        <authorList>
            <person name="hu s."/>
            <person name="Xu Y."/>
            <person name="Xu B."/>
            <person name="Li F."/>
        </authorList>
    </citation>
    <scope>NUCLEOTIDE SEQUENCE [LARGE SCALE GENOMIC DNA]</scope>
    <source>
        <strain evidence="7 9">KSW2-17</strain>
    </source>
</reference>
<reference evidence="6 8" key="1">
    <citation type="submission" date="2018-03" db="EMBL/GenBank/DDBJ databases">
        <title>Genomic Encyclopedia of Archaeal and Bacterial Type Strains, Phase II (KMG-II): from individual species to whole genera.</title>
        <authorList>
            <person name="Goeker M."/>
        </authorList>
    </citation>
    <scope>NUCLEOTIDE SEQUENCE [LARGE SCALE GENOMIC DNA]</scope>
    <source>
        <strain evidence="6 8">DSM 21548</strain>
    </source>
</reference>
<dbReference type="AlphaFoldDB" id="A0A2P8GUL7"/>
<protein>
    <submittedName>
        <fullName evidence="6">NAD(P)-dependent dehydrogenase (Short-subunit alcohol dehydrogenase family)</fullName>
    </submittedName>
    <submittedName>
        <fullName evidence="7">SDR family oxidoreductase</fullName>
    </submittedName>
</protein>
<gene>
    <name evidence="6" type="ORF">CLV49_1274</name>
    <name evidence="7" type="ORF">ELQ93_12830</name>
</gene>
<accession>A0A2P8GUL7</accession>
<dbReference type="PANTHER" id="PTHR43180:SF28">
    <property type="entry name" value="NAD(P)-BINDING ROSSMANN-FOLD SUPERFAMILY PROTEIN"/>
    <property type="match status" value="1"/>
</dbReference>
<keyword evidence="9" id="KW-1185">Reference proteome</keyword>
<dbReference type="EMBL" id="RZGY01000001">
    <property type="protein sequence ID" value="RUQ87738.1"/>
    <property type="molecule type" value="Genomic_DNA"/>
</dbReference>
<dbReference type="InterPro" id="IPR002347">
    <property type="entry name" value="SDR_fam"/>
</dbReference>
<organism evidence="6 8">
    <name type="scientific">Labedella gwakjiensis</name>
    <dbReference type="NCBI Taxonomy" id="390269"/>
    <lineage>
        <taxon>Bacteria</taxon>
        <taxon>Bacillati</taxon>
        <taxon>Actinomycetota</taxon>
        <taxon>Actinomycetes</taxon>
        <taxon>Micrococcales</taxon>
        <taxon>Microbacteriaceae</taxon>
        <taxon>Labedella</taxon>
    </lineage>
</organism>
<keyword evidence="5" id="KW-0753">Steroid metabolism</keyword>
<dbReference type="PROSITE" id="PS00061">
    <property type="entry name" value="ADH_SHORT"/>
    <property type="match status" value="1"/>
</dbReference>
<dbReference type="RefSeq" id="WP_106562783.1">
    <property type="nucleotide sequence ID" value="NZ_PYAU01000001.1"/>
</dbReference>
<evidence type="ECO:0000313" key="7">
    <source>
        <dbReference type="EMBL" id="RUQ87738.1"/>
    </source>
</evidence>
<dbReference type="NCBIfam" id="NF005559">
    <property type="entry name" value="PRK07231.1"/>
    <property type="match status" value="1"/>
</dbReference>
<evidence type="ECO:0000313" key="6">
    <source>
        <dbReference type="EMBL" id="PSL37667.1"/>
    </source>
</evidence>
<evidence type="ECO:0000313" key="9">
    <source>
        <dbReference type="Proteomes" id="UP000268291"/>
    </source>
</evidence>
<keyword evidence="3" id="KW-0520">NAD</keyword>
<dbReference type="FunFam" id="3.40.50.720:FF:000084">
    <property type="entry name" value="Short-chain dehydrogenase reductase"/>
    <property type="match status" value="1"/>
</dbReference>
<dbReference type="Proteomes" id="UP000268291">
    <property type="component" value="Unassembled WGS sequence"/>
</dbReference>
<dbReference type="PRINTS" id="PR00080">
    <property type="entry name" value="SDRFAMILY"/>
</dbReference>
<keyword evidence="4" id="KW-0443">Lipid metabolism</keyword>
<dbReference type="SUPFAM" id="SSF51735">
    <property type="entry name" value="NAD(P)-binding Rossmann-fold domains"/>
    <property type="match status" value="1"/>
</dbReference>
<dbReference type="PANTHER" id="PTHR43180">
    <property type="entry name" value="3-OXOACYL-(ACYL-CARRIER-PROTEIN) REDUCTASE (AFU_ORTHOLOGUE AFUA_6G11210)"/>
    <property type="match status" value="1"/>
</dbReference>
<dbReference type="Proteomes" id="UP000241203">
    <property type="component" value="Unassembled WGS sequence"/>
</dbReference>
<evidence type="ECO:0000256" key="2">
    <source>
        <dbReference type="ARBA" id="ARBA00023002"/>
    </source>
</evidence>
<evidence type="ECO:0000256" key="3">
    <source>
        <dbReference type="ARBA" id="ARBA00023027"/>
    </source>
</evidence>
<comment type="similarity">
    <text evidence="1">Belongs to the short-chain dehydrogenases/reductases (SDR) family.</text>
</comment>
<keyword evidence="2" id="KW-0560">Oxidoreductase</keyword>
<dbReference type="GO" id="GO:0008202">
    <property type="term" value="P:steroid metabolic process"/>
    <property type="evidence" value="ECO:0007669"/>
    <property type="project" value="UniProtKB-KW"/>
</dbReference>
<evidence type="ECO:0000313" key="8">
    <source>
        <dbReference type="Proteomes" id="UP000241203"/>
    </source>
</evidence>
<proteinExistence type="inferred from homology"/>
<dbReference type="OrthoDB" id="286404at2"/>
<evidence type="ECO:0000256" key="4">
    <source>
        <dbReference type="ARBA" id="ARBA00023098"/>
    </source>
</evidence>
<evidence type="ECO:0000256" key="5">
    <source>
        <dbReference type="ARBA" id="ARBA00023221"/>
    </source>
</evidence>
<dbReference type="GO" id="GO:0016491">
    <property type="term" value="F:oxidoreductase activity"/>
    <property type="evidence" value="ECO:0007669"/>
    <property type="project" value="UniProtKB-KW"/>
</dbReference>
<sequence>MSTRFENRVAVVTGGVSGIGAKITERLVAEGARVVVADINEELVASARDTFGDAVTGVRADVTKEEDVQAVVDAAVDAHGTLDAMFNVAGGSRAGGLLDLSAEDWDFTVRLNLYSAFYGTRSAARQFIADGKPGSIVTIASLNSLVPMFFGAGYTASKAGAVMLVKQAALELAEHRIRVNAVSPGLVSTPMTGGLREIPGVDDAYMDRIPMKRAAEPAEIAAAALFLASDDASYISGDNLVVDGAWATSGYPDLRPFLG</sequence>
<dbReference type="Pfam" id="PF13561">
    <property type="entry name" value="adh_short_C2"/>
    <property type="match status" value="1"/>
</dbReference>
<dbReference type="CDD" id="cd05233">
    <property type="entry name" value="SDR_c"/>
    <property type="match status" value="1"/>
</dbReference>
<dbReference type="EMBL" id="PYAU01000001">
    <property type="protein sequence ID" value="PSL37667.1"/>
    <property type="molecule type" value="Genomic_DNA"/>
</dbReference>
<dbReference type="PRINTS" id="PR00081">
    <property type="entry name" value="GDHRDH"/>
</dbReference>
<comment type="caution">
    <text evidence="6">The sequence shown here is derived from an EMBL/GenBank/DDBJ whole genome shotgun (WGS) entry which is preliminary data.</text>
</comment>
<evidence type="ECO:0000256" key="1">
    <source>
        <dbReference type="ARBA" id="ARBA00006484"/>
    </source>
</evidence>
<dbReference type="InterPro" id="IPR036291">
    <property type="entry name" value="NAD(P)-bd_dom_sf"/>
</dbReference>